<keyword evidence="2" id="KW-0812">Transmembrane</keyword>
<evidence type="ECO:0000256" key="2">
    <source>
        <dbReference type="SAM" id="Phobius"/>
    </source>
</evidence>
<protein>
    <submittedName>
        <fullName evidence="3">Cytochrome c oxidase subunit 2A</fullName>
    </submittedName>
</protein>
<keyword evidence="4" id="KW-1185">Reference proteome</keyword>
<reference evidence="4" key="1">
    <citation type="journal article" date="2019" name="Int. J. Syst. Evol. Microbiol.">
        <title>The Global Catalogue of Microorganisms (GCM) 10K type strain sequencing project: providing services to taxonomists for standard genome sequencing and annotation.</title>
        <authorList>
            <consortium name="The Broad Institute Genomics Platform"/>
            <consortium name="The Broad Institute Genome Sequencing Center for Infectious Disease"/>
            <person name="Wu L."/>
            <person name="Ma J."/>
        </authorList>
    </citation>
    <scope>NUCLEOTIDE SEQUENCE [LARGE SCALE GENOMIC DNA]</scope>
    <source>
        <strain evidence="4">CGMCC 1.15772</strain>
    </source>
</reference>
<evidence type="ECO:0000313" key="4">
    <source>
        <dbReference type="Proteomes" id="UP001596297"/>
    </source>
</evidence>
<keyword evidence="2" id="KW-0472">Membrane</keyword>
<accession>A0ABW1YH38</accession>
<dbReference type="SUPFAM" id="SSF81473">
    <property type="entry name" value="Bacterial ba3 type cytochrome c oxidase subunit IIa"/>
    <property type="match status" value="1"/>
</dbReference>
<comment type="caution">
    <text evidence="3">The sequence shown here is derived from an EMBL/GenBank/DDBJ whole genome shotgun (WGS) entry which is preliminary data.</text>
</comment>
<keyword evidence="2" id="KW-1133">Transmembrane helix</keyword>
<name>A0ABW1YH38_9DEIO</name>
<dbReference type="RefSeq" id="WP_380083184.1">
    <property type="nucleotide sequence ID" value="NZ_JBHSWD010000001.1"/>
</dbReference>
<proteinExistence type="predicted"/>
<evidence type="ECO:0000313" key="3">
    <source>
        <dbReference type="EMBL" id="MFC6592174.1"/>
    </source>
</evidence>
<dbReference type="InterPro" id="IPR036246">
    <property type="entry name" value="Cyt_c_oxidase_su2a_ba3"/>
</dbReference>
<dbReference type="Pfam" id="PF08113">
    <property type="entry name" value="CoxIIa"/>
    <property type="match status" value="1"/>
</dbReference>
<feature type="region of interest" description="Disordered" evidence="1">
    <location>
        <begin position="1"/>
        <end position="21"/>
    </location>
</feature>
<sequence>MSEHSRPRQEGTRQKAERPEDMKPYGTLAVVGLLTLAISFFWLLVLGVMQGRA</sequence>
<feature type="transmembrane region" description="Helical" evidence="2">
    <location>
        <begin position="25"/>
        <end position="49"/>
    </location>
</feature>
<dbReference type="EMBL" id="JBHSWD010000001">
    <property type="protein sequence ID" value="MFC6592174.1"/>
    <property type="molecule type" value="Genomic_DNA"/>
</dbReference>
<gene>
    <name evidence="3" type="ORF">ACFP81_09310</name>
</gene>
<dbReference type="Proteomes" id="UP001596297">
    <property type="component" value="Unassembled WGS sequence"/>
</dbReference>
<dbReference type="InterPro" id="IPR012538">
    <property type="entry name" value="Cyt_c_oxidase_su2a"/>
</dbReference>
<organism evidence="3 4">
    <name type="scientific">Deinococcus lacus</name>
    <dbReference type="NCBI Taxonomy" id="392561"/>
    <lineage>
        <taxon>Bacteria</taxon>
        <taxon>Thermotogati</taxon>
        <taxon>Deinococcota</taxon>
        <taxon>Deinococci</taxon>
        <taxon>Deinococcales</taxon>
        <taxon>Deinococcaceae</taxon>
        <taxon>Deinococcus</taxon>
    </lineage>
</organism>
<evidence type="ECO:0000256" key="1">
    <source>
        <dbReference type="SAM" id="MobiDB-lite"/>
    </source>
</evidence>